<dbReference type="Proteomes" id="UP000426424">
    <property type="component" value="Chromosome"/>
</dbReference>
<reference evidence="1 2" key="1">
    <citation type="submission" date="2019-12" db="EMBL/GenBank/DDBJ databases">
        <title>The complete genome of the thermophilic, anoxygenic phototrophic gammaproteobacterium Thermochromatium tepidum.</title>
        <authorList>
            <person name="Sattley W.M."/>
            <person name="Swingley W.D."/>
            <person name="Burchell B.M."/>
            <person name="Gurbani S.A."/>
            <person name="Kujawa C.M."/>
            <person name="Nuccio D.A."/>
            <person name="Schladweiler J."/>
            <person name="Shaffer K.N."/>
            <person name="Stokes L.M."/>
            <person name="Touchman J.W."/>
            <person name="Blankenship R.E."/>
            <person name="Madigan M.T."/>
        </authorList>
    </citation>
    <scope>NUCLEOTIDE SEQUENCE [LARGE SCALE GENOMIC DNA]</scope>
    <source>
        <strain evidence="1 2">ATCC 43061</strain>
    </source>
</reference>
<proteinExistence type="predicted"/>
<dbReference type="Pfam" id="PF07254">
    <property type="entry name" value="Cpta_toxin"/>
    <property type="match status" value="1"/>
</dbReference>
<name>A0A6I6E274_THETI</name>
<dbReference type="InterPro" id="IPR009883">
    <property type="entry name" value="YgfX"/>
</dbReference>
<dbReference type="EMBL" id="CP039268">
    <property type="protein sequence ID" value="QGU34004.1"/>
    <property type="molecule type" value="Genomic_DNA"/>
</dbReference>
<dbReference type="AlphaFoldDB" id="A0A6I6E274"/>
<evidence type="ECO:0000313" key="1">
    <source>
        <dbReference type="EMBL" id="QGU34004.1"/>
    </source>
</evidence>
<dbReference type="OrthoDB" id="5772185at2"/>
<sequence length="141" mass="15784">MLFPRVSLRLLVLALATPVLSLAVIAALSLDWRLGGPLVLVVLFDAWRTLWTEVLRRAPHSIRGATWHPDGSWTLQLVSGHEIEVRLSPATFVSPWGVSLVFVLGRLRRVVLVLGPDSLDAETLRRLRWRLRLVGEPVETA</sequence>
<dbReference type="KEGG" id="ttp:E6P07_08655"/>
<evidence type="ECO:0008006" key="3">
    <source>
        <dbReference type="Google" id="ProtNLM"/>
    </source>
</evidence>
<keyword evidence="2" id="KW-1185">Reference proteome</keyword>
<evidence type="ECO:0000313" key="2">
    <source>
        <dbReference type="Proteomes" id="UP000426424"/>
    </source>
</evidence>
<accession>A0A6I6E274</accession>
<organism evidence="1 2">
    <name type="scientific">Thermochromatium tepidum ATCC 43061</name>
    <dbReference type="NCBI Taxonomy" id="316276"/>
    <lineage>
        <taxon>Bacteria</taxon>
        <taxon>Pseudomonadati</taxon>
        <taxon>Pseudomonadota</taxon>
        <taxon>Gammaproteobacteria</taxon>
        <taxon>Chromatiales</taxon>
        <taxon>Chromatiaceae</taxon>
        <taxon>Thermochromatium</taxon>
    </lineage>
</organism>
<gene>
    <name evidence="1" type="ORF">E6P07_08655</name>
</gene>
<protein>
    <recommendedName>
        <fullName evidence="3">Toxin CptA</fullName>
    </recommendedName>
</protein>